<dbReference type="PROSITE" id="PS00018">
    <property type="entry name" value="EF_HAND_1"/>
    <property type="match status" value="1"/>
</dbReference>
<dbReference type="AlphaFoldDB" id="A0A1Y1UX67"/>
<keyword evidence="2" id="KW-1185">Reference proteome</keyword>
<dbReference type="Proteomes" id="UP000193719">
    <property type="component" value="Unassembled WGS sequence"/>
</dbReference>
<sequence>MKVLMNIKVKNKHIFCILKNNIYQNERKYPHINNIRDLYERSQKLTNPLVHKNNSFGHILNIFYNDQNQNQEVNFLEYNFLLKNVAENEQFFLLETDSYSSHCKTINDIINRNKIFKKQGIEIHLECRKVLLNPSDNYYKKLSECLKKKWHSKEKKAYYLLINFYNVENNYFEETVNELDKDVEKEILAYLIKQENSSQNKNINSSQSYISDKILIDGSDCILSEINGTAEVNVHENTNSPQLYVTDSEESFSDRTLVNNINSVNFSESNYLSNNYNLVNNVLNNVSNEFENQYMIGEVVYYNRNNISRIIGKLFNCNGEIEIYSIDHRKIGTFNFNANNFNFNANNFIRESNHIILSNKIIEIVFDKNNYWLVEDSNTIGLLSLTNNKLKIGMNILDNNSLALDFLIPQETVVSTNDLLDLKINLQKYESVERTVKRTMLNENQLFFSNGLSINNFDPF</sequence>
<reference evidence="1 2" key="1">
    <citation type="submission" date="2016-08" db="EMBL/GenBank/DDBJ databases">
        <title>Genomes of anaerobic fungi encode conserved fungal cellulosomes for biomass hydrolysis.</title>
        <authorList>
            <consortium name="DOE Joint Genome Institute"/>
            <person name="Haitjema C.H."/>
            <person name="Gilmore S.P."/>
            <person name="Henske J.K."/>
            <person name="Solomon K.V."/>
            <person name="De Groot R."/>
            <person name="Kuo A."/>
            <person name="Mondo S.J."/>
            <person name="Salamov A.A."/>
            <person name="Labutti K."/>
            <person name="Zhao Z."/>
            <person name="Chiniquy J."/>
            <person name="Barry K."/>
            <person name="Brewer H.M."/>
            <person name="Purvine S.O."/>
            <person name="Wright A.T."/>
            <person name="Boxma B."/>
            <person name="Van Alen T."/>
            <person name="Hackstein J.H."/>
            <person name="Baker S.E."/>
            <person name="Grigoriev I.V."/>
            <person name="O'Malley M.A."/>
        </authorList>
    </citation>
    <scope>NUCLEOTIDE SEQUENCE [LARGE SCALE GENOMIC DNA]</scope>
    <source>
        <strain evidence="2">finn</strain>
    </source>
</reference>
<evidence type="ECO:0000313" key="1">
    <source>
        <dbReference type="EMBL" id="ORX42815.1"/>
    </source>
</evidence>
<protein>
    <submittedName>
        <fullName evidence="1">Uncharacterized protein</fullName>
    </submittedName>
</protein>
<dbReference type="InterPro" id="IPR018247">
    <property type="entry name" value="EF_Hand_1_Ca_BS"/>
</dbReference>
<gene>
    <name evidence="1" type="ORF">BCR36DRAFT_415867</name>
</gene>
<reference evidence="1 2" key="2">
    <citation type="submission" date="2016-08" db="EMBL/GenBank/DDBJ databases">
        <title>Pervasive Adenine N6-methylation of Active Genes in Fungi.</title>
        <authorList>
            <consortium name="DOE Joint Genome Institute"/>
            <person name="Mondo S.J."/>
            <person name="Dannebaum R.O."/>
            <person name="Kuo R.C."/>
            <person name="Labutti K."/>
            <person name="Haridas S."/>
            <person name="Kuo A."/>
            <person name="Salamov A."/>
            <person name="Ahrendt S.R."/>
            <person name="Lipzen A."/>
            <person name="Sullivan W."/>
            <person name="Andreopoulos W.B."/>
            <person name="Clum A."/>
            <person name="Lindquist E."/>
            <person name="Daum C."/>
            <person name="Ramamoorthy G.K."/>
            <person name="Gryganskyi A."/>
            <person name="Culley D."/>
            <person name="Magnuson J.K."/>
            <person name="James T.Y."/>
            <person name="O'Malley M.A."/>
            <person name="Stajich J.E."/>
            <person name="Spatafora J.W."/>
            <person name="Visel A."/>
            <person name="Grigoriev I.V."/>
        </authorList>
    </citation>
    <scope>NUCLEOTIDE SEQUENCE [LARGE SCALE GENOMIC DNA]</scope>
    <source>
        <strain evidence="2">finn</strain>
    </source>
</reference>
<evidence type="ECO:0000313" key="2">
    <source>
        <dbReference type="Proteomes" id="UP000193719"/>
    </source>
</evidence>
<name>A0A1Y1UX67_9FUNG</name>
<dbReference type="EMBL" id="MCFH01000059">
    <property type="protein sequence ID" value="ORX42815.1"/>
    <property type="molecule type" value="Genomic_DNA"/>
</dbReference>
<proteinExistence type="predicted"/>
<organism evidence="1 2">
    <name type="scientific">Piromyces finnis</name>
    <dbReference type="NCBI Taxonomy" id="1754191"/>
    <lineage>
        <taxon>Eukaryota</taxon>
        <taxon>Fungi</taxon>
        <taxon>Fungi incertae sedis</taxon>
        <taxon>Chytridiomycota</taxon>
        <taxon>Chytridiomycota incertae sedis</taxon>
        <taxon>Neocallimastigomycetes</taxon>
        <taxon>Neocallimastigales</taxon>
        <taxon>Neocallimastigaceae</taxon>
        <taxon>Piromyces</taxon>
    </lineage>
</organism>
<accession>A0A1Y1UX67</accession>
<dbReference type="OrthoDB" id="10685524at2759"/>
<comment type="caution">
    <text evidence="1">The sequence shown here is derived from an EMBL/GenBank/DDBJ whole genome shotgun (WGS) entry which is preliminary data.</text>
</comment>